<reference evidence="1" key="1">
    <citation type="submission" date="2020-04" db="EMBL/GenBank/DDBJ databases">
        <title>Draft genome resource of the tomato pathogen Pseudocercospora fuligena.</title>
        <authorList>
            <person name="Zaccaron A."/>
        </authorList>
    </citation>
    <scope>NUCLEOTIDE SEQUENCE</scope>
    <source>
        <strain evidence="1">PF001</strain>
    </source>
</reference>
<proteinExistence type="predicted"/>
<dbReference type="EMBL" id="JABCIY010000160">
    <property type="protein sequence ID" value="KAF7191176.1"/>
    <property type="molecule type" value="Genomic_DNA"/>
</dbReference>
<accession>A0A8H6REQ9</accession>
<dbReference type="OrthoDB" id="3646601at2759"/>
<sequence>MAIQKLAKESAKLLAGLKTIKTLKAKYKRAKRNAKRKALLKDSMLVAPDRLPHLPPELWVIIGKLAIDAEDEILNRWNSDEKEQNALMRQPGITRTCKVLRDEVLPYWYRTKVTCELWEDHNWWVWVDIAQWLRVIGPQARSQLGRAYILSSTSDATWPMKELQRRTKYKMPFTISAAVPWNYNHHRRFYKRELCPEDQSCVAKFKWTRKITFT</sequence>
<organism evidence="1 2">
    <name type="scientific">Pseudocercospora fuligena</name>
    <dbReference type="NCBI Taxonomy" id="685502"/>
    <lineage>
        <taxon>Eukaryota</taxon>
        <taxon>Fungi</taxon>
        <taxon>Dikarya</taxon>
        <taxon>Ascomycota</taxon>
        <taxon>Pezizomycotina</taxon>
        <taxon>Dothideomycetes</taxon>
        <taxon>Dothideomycetidae</taxon>
        <taxon>Mycosphaerellales</taxon>
        <taxon>Mycosphaerellaceae</taxon>
        <taxon>Pseudocercospora</taxon>
    </lineage>
</organism>
<evidence type="ECO:0000313" key="1">
    <source>
        <dbReference type="EMBL" id="KAF7191176.1"/>
    </source>
</evidence>
<evidence type="ECO:0000313" key="2">
    <source>
        <dbReference type="Proteomes" id="UP000660729"/>
    </source>
</evidence>
<dbReference type="AlphaFoldDB" id="A0A8H6REQ9"/>
<gene>
    <name evidence="1" type="ORF">HII31_07536</name>
</gene>
<evidence type="ECO:0008006" key="3">
    <source>
        <dbReference type="Google" id="ProtNLM"/>
    </source>
</evidence>
<dbReference type="Proteomes" id="UP000660729">
    <property type="component" value="Unassembled WGS sequence"/>
</dbReference>
<protein>
    <recommendedName>
        <fullName evidence="3">F-box domain-containing protein</fullName>
    </recommendedName>
</protein>
<keyword evidence="2" id="KW-1185">Reference proteome</keyword>
<name>A0A8H6REQ9_9PEZI</name>
<comment type="caution">
    <text evidence="1">The sequence shown here is derived from an EMBL/GenBank/DDBJ whole genome shotgun (WGS) entry which is preliminary data.</text>
</comment>